<sequence>MTYFFVSRPGSGRREGFEYQRVMYFNPETEESSKQTDLTGVAEAFFSFIDNFRKGNEAPAGEYDHRFVRTKKSLEVFIQVEKKEYIIGIRLDRNACQTAGYFVHLASIKNLVIRTYETFRLFYGTFNFSFAEGRGFLMQKLDQFFSHYLSLLKVHQIPLIDRFSGIAFLNIPSQEFLDVQCFISRCIDQFPMIKRTIFLYQDKMIQYSVVKQDIYVVYRYLTHHLIQSAVFSELKPLQKINESANEFVGKFITGSLEFAGQENSKENDFPAVYLTVPETGEMEWHSVIAYRALNATLCLFVPVEKLSDLNLPTLQETLDYELSRLASDIGENVSSTSKFVSPDILFHYIYFNPDSLSLKTSFTDVSKTPMPPASIYALVCETFDHFIDTNVENFTQVEVKGDENWWVVVKKMNGRLLTLFLPSQSTTTILEIQDVVDQIVETYFSNLFLV</sequence>
<evidence type="ECO:0000313" key="1">
    <source>
        <dbReference type="Proteomes" id="UP000887576"/>
    </source>
</evidence>
<name>A0AC34RSW9_9BILA</name>
<dbReference type="Proteomes" id="UP000887576">
    <property type="component" value="Unplaced"/>
</dbReference>
<organism evidence="1 2">
    <name type="scientific">Panagrolaimus sp. JU765</name>
    <dbReference type="NCBI Taxonomy" id="591449"/>
    <lineage>
        <taxon>Eukaryota</taxon>
        <taxon>Metazoa</taxon>
        <taxon>Ecdysozoa</taxon>
        <taxon>Nematoda</taxon>
        <taxon>Chromadorea</taxon>
        <taxon>Rhabditida</taxon>
        <taxon>Tylenchina</taxon>
        <taxon>Panagrolaimomorpha</taxon>
        <taxon>Panagrolaimoidea</taxon>
        <taxon>Panagrolaimidae</taxon>
        <taxon>Panagrolaimus</taxon>
    </lineage>
</organism>
<evidence type="ECO:0000313" key="2">
    <source>
        <dbReference type="WBParaSite" id="JU765_v2.g9993.t1"/>
    </source>
</evidence>
<protein>
    <submittedName>
        <fullName evidence="2">CCZ1/INTU/HSP4 first Longin domain-containing protein</fullName>
    </submittedName>
</protein>
<accession>A0AC34RSW9</accession>
<dbReference type="WBParaSite" id="JU765_v2.g9993.t1">
    <property type="protein sequence ID" value="JU765_v2.g9993.t1"/>
    <property type="gene ID" value="JU765_v2.g9993"/>
</dbReference>
<proteinExistence type="predicted"/>
<reference evidence="2" key="1">
    <citation type="submission" date="2022-11" db="UniProtKB">
        <authorList>
            <consortium name="WormBaseParasite"/>
        </authorList>
    </citation>
    <scope>IDENTIFICATION</scope>
</reference>